<feature type="compositionally biased region" description="Polar residues" evidence="3">
    <location>
        <begin position="201"/>
        <end position="214"/>
    </location>
</feature>
<evidence type="ECO:0000256" key="3">
    <source>
        <dbReference type="SAM" id="MobiDB-lite"/>
    </source>
</evidence>
<evidence type="ECO:0000256" key="1">
    <source>
        <dbReference type="ARBA" id="ARBA00023157"/>
    </source>
</evidence>
<dbReference type="PROSITE" id="PS00135">
    <property type="entry name" value="TRYPSIN_SER"/>
    <property type="match status" value="1"/>
</dbReference>
<evidence type="ECO:0000313" key="6">
    <source>
        <dbReference type="EMBL" id="CAH2049112.1"/>
    </source>
</evidence>
<dbReference type="InterPro" id="IPR033116">
    <property type="entry name" value="TRYPSIN_SER"/>
</dbReference>
<keyword evidence="1" id="KW-1015">Disulfide bond</keyword>
<evidence type="ECO:0000259" key="5">
    <source>
        <dbReference type="PROSITE" id="PS50240"/>
    </source>
</evidence>
<dbReference type="SMART" id="SM00020">
    <property type="entry name" value="Tryp_SPc"/>
    <property type="match status" value="1"/>
</dbReference>
<dbReference type="Proteomes" id="UP000837857">
    <property type="component" value="Chromosome 19"/>
</dbReference>
<keyword evidence="7" id="KW-1185">Reference proteome</keyword>
<dbReference type="CDD" id="cd00190">
    <property type="entry name" value="Tryp_SPc"/>
    <property type="match status" value="1"/>
</dbReference>
<sequence>MMSLRRFFFLFLTVYTTHSVFADSWDTSRAVDYLSQKQEYTSTFFNWNYFNQYHTSSNFNFNNFNQHPTSASVRWNNLNQYPNSASVNRNNFDQHLTSEFADRINFNQHPNSASVNRNNFNQHPNSAFINRNNLNQYPNSASVNRNYFNPYPNSVSVNRNNFNQNTASAFIDRNNVNPNPISASVNRNNVKQNPSIPPALSSISNDRSMKQQLSKEGASISDSDDDPCNYKDLAKPNFNTPGRRISESKCYEYVWEIQNRLYKSKRLDACIAQENAKPNGRRFVISGRNSKDGEFPHMGAVGWRAVKGTWIFLCGSSLISSKFMLTAAHCSQVSSRYAGVANRKPEIVRLGDINIIDVAVNGEKPIVANITRIIVHPQYAPPKKYFDIAIIQLQRDVSFSINILPACLWTNFDTRSLGRRATLTGWGVIETATLKTSPVLQAAEINILSSDVCDSLLKPSCNRLWCGMSENQMCAGNLSGGVDTCQGDSGGPLQVKIPLPYKGVGLLYYIIGVTSFGIGCARANTPGVYTRVSSYIDWIENVVWRSTA</sequence>
<feature type="region of interest" description="Disordered" evidence="3">
    <location>
        <begin position="180"/>
        <end position="227"/>
    </location>
</feature>
<evidence type="ECO:0000256" key="4">
    <source>
        <dbReference type="SAM" id="SignalP"/>
    </source>
</evidence>
<reference evidence="6" key="1">
    <citation type="submission" date="2022-03" db="EMBL/GenBank/DDBJ databases">
        <authorList>
            <person name="Martin H S."/>
        </authorList>
    </citation>
    <scope>NUCLEOTIDE SEQUENCE</scope>
</reference>
<evidence type="ECO:0000256" key="2">
    <source>
        <dbReference type="RuleBase" id="RU363034"/>
    </source>
</evidence>
<dbReference type="InterPro" id="IPR009003">
    <property type="entry name" value="Peptidase_S1_PA"/>
</dbReference>
<dbReference type="PANTHER" id="PTHR24252:SF7">
    <property type="entry name" value="HYALIN"/>
    <property type="match status" value="1"/>
</dbReference>
<dbReference type="PANTHER" id="PTHR24252">
    <property type="entry name" value="ACROSIN-RELATED"/>
    <property type="match status" value="1"/>
</dbReference>
<accession>A0ABN8I5I4</accession>
<organism evidence="6 7">
    <name type="scientific">Iphiclides podalirius</name>
    <name type="common">scarce swallowtail</name>
    <dbReference type="NCBI Taxonomy" id="110791"/>
    <lineage>
        <taxon>Eukaryota</taxon>
        <taxon>Metazoa</taxon>
        <taxon>Ecdysozoa</taxon>
        <taxon>Arthropoda</taxon>
        <taxon>Hexapoda</taxon>
        <taxon>Insecta</taxon>
        <taxon>Pterygota</taxon>
        <taxon>Neoptera</taxon>
        <taxon>Endopterygota</taxon>
        <taxon>Lepidoptera</taxon>
        <taxon>Glossata</taxon>
        <taxon>Ditrysia</taxon>
        <taxon>Papilionoidea</taxon>
        <taxon>Papilionidae</taxon>
        <taxon>Papilioninae</taxon>
        <taxon>Iphiclides</taxon>
    </lineage>
</organism>
<name>A0ABN8I5I4_9NEOP</name>
<feature type="compositionally biased region" description="Polar residues" evidence="3">
    <location>
        <begin position="180"/>
        <end position="194"/>
    </location>
</feature>
<dbReference type="Gene3D" id="2.40.10.10">
    <property type="entry name" value="Trypsin-like serine proteases"/>
    <property type="match status" value="1"/>
</dbReference>
<evidence type="ECO:0000313" key="7">
    <source>
        <dbReference type="Proteomes" id="UP000837857"/>
    </source>
</evidence>
<dbReference type="InterPro" id="IPR001254">
    <property type="entry name" value="Trypsin_dom"/>
</dbReference>
<dbReference type="InterPro" id="IPR001314">
    <property type="entry name" value="Peptidase_S1A"/>
</dbReference>
<dbReference type="PROSITE" id="PS00134">
    <property type="entry name" value="TRYPSIN_HIS"/>
    <property type="match status" value="1"/>
</dbReference>
<feature type="signal peptide" evidence="4">
    <location>
        <begin position="1"/>
        <end position="22"/>
    </location>
</feature>
<gene>
    <name evidence="6" type="ORF">IPOD504_LOCUS6610</name>
</gene>
<keyword evidence="2" id="KW-0720">Serine protease</keyword>
<keyword evidence="2" id="KW-0645">Protease</keyword>
<proteinExistence type="predicted"/>
<protein>
    <recommendedName>
        <fullName evidence="5">Peptidase S1 domain-containing protein</fullName>
    </recommendedName>
</protein>
<dbReference type="InterPro" id="IPR018114">
    <property type="entry name" value="TRYPSIN_HIS"/>
</dbReference>
<feature type="chain" id="PRO_5047006448" description="Peptidase S1 domain-containing protein" evidence="4">
    <location>
        <begin position="23"/>
        <end position="548"/>
    </location>
</feature>
<dbReference type="Pfam" id="PF00089">
    <property type="entry name" value="Trypsin"/>
    <property type="match status" value="1"/>
</dbReference>
<keyword evidence="2" id="KW-0378">Hydrolase</keyword>
<dbReference type="PROSITE" id="PS50240">
    <property type="entry name" value="TRYPSIN_DOM"/>
    <property type="match status" value="1"/>
</dbReference>
<keyword evidence="4" id="KW-0732">Signal</keyword>
<feature type="non-terminal residue" evidence="6">
    <location>
        <position position="1"/>
    </location>
</feature>
<dbReference type="EMBL" id="OW152831">
    <property type="protein sequence ID" value="CAH2049112.1"/>
    <property type="molecule type" value="Genomic_DNA"/>
</dbReference>
<dbReference type="PRINTS" id="PR00722">
    <property type="entry name" value="CHYMOTRYPSIN"/>
</dbReference>
<feature type="domain" description="Peptidase S1" evidence="5">
    <location>
        <begin position="284"/>
        <end position="544"/>
    </location>
</feature>
<dbReference type="InterPro" id="IPR043504">
    <property type="entry name" value="Peptidase_S1_PA_chymotrypsin"/>
</dbReference>
<dbReference type="SUPFAM" id="SSF50494">
    <property type="entry name" value="Trypsin-like serine proteases"/>
    <property type="match status" value="1"/>
</dbReference>